<proteinExistence type="predicted"/>
<evidence type="ECO:0000313" key="2">
    <source>
        <dbReference type="Proteomes" id="UP001059663"/>
    </source>
</evidence>
<accession>A0AC61U1F0</accession>
<dbReference type="Proteomes" id="UP001059663">
    <property type="component" value="Chromosome"/>
</dbReference>
<protein>
    <submittedName>
        <fullName evidence="1">Uncharacterized protein</fullName>
    </submittedName>
</protein>
<gene>
    <name evidence="1" type="ORF">LP422_13685</name>
</gene>
<sequence>MPLPRLRTAGAATLMTAALALSACGSSDADDAAATSEGSGDGAFPVSIESTLGTAEITEKPEKVVTLGQGSTETSIAPGAIPVGMEEYALGRRQDGLHPVGPRGRHGRRGHPPRVRRCR</sequence>
<name>A0AC61U1F0_9MICO</name>
<reference evidence="1" key="1">
    <citation type="submission" date="2021-11" db="EMBL/GenBank/DDBJ databases">
        <title>Study of the species diversity of bacterial strains isolated from a unique natural object - Shulgan-Tash cave (Bashkiria).</title>
        <authorList>
            <person name="Sazanova A.L."/>
            <person name="Chirak E.R."/>
            <person name="Safronova V.I."/>
        </authorList>
    </citation>
    <scope>NUCLEOTIDE SEQUENCE</scope>
    <source>
        <strain evidence="1">P1</strain>
    </source>
</reference>
<dbReference type="EMBL" id="CP087977">
    <property type="protein sequence ID" value="UUZ43814.1"/>
    <property type="molecule type" value="Genomic_DNA"/>
</dbReference>
<evidence type="ECO:0000313" key="1">
    <source>
        <dbReference type="EMBL" id="UUZ43814.1"/>
    </source>
</evidence>
<organism evidence="1 2">
    <name type="scientific">Janibacter limosus</name>
    <dbReference type="NCBI Taxonomy" id="53458"/>
    <lineage>
        <taxon>Bacteria</taxon>
        <taxon>Bacillati</taxon>
        <taxon>Actinomycetota</taxon>
        <taxon>Actinomycetes</taxon>
        <taxon>Micrococcales</taxon>
        <taxon>Intrasporangiaceae</taxon>
        <taxon>Janibacter</taxon>
    </lineage>
</organism>